<dbReference type="EMBL" id="LAZR01052388">
    <property type="protein sequence ID" value="KKK83075.1"/>
    <property type="molecule type" value="Genomic_DNA"/>
</dbReference>
<dbReference type="Pfam" id="PF22633">
    <property type="entry name" value="F5_F8_type_C_2"/>
    <property type="match status" value="1"/>
</dbReference>
<gene>
    <name evidence="2" type="ORF">LCGC14_2797030</name>
</gene>
<accession>A0A0F8ZAW3</accession>
<dbReference type="InterPro" id="IPR000421">
    <property type="entry name" value="FA58C"/>
</dbReference>
<feature type="non-terminal residue" evidence="2">
    <location>
        <position position="1"/>
    </location>
</feature>
<name>A0A0F8ZAW3_9ZZZZ</name>
<dbReference type="Gene3D" id="2.60.120.260">
    <property type="entry name" value="Galactose-binding domain-like"/>
    <property type="match status" value="2"/>
</dbReference>
<sequence length="211" mass="23158">PESLVSFTGASTQKQALIYTSPWLKPGSHTLRVRVLNGTVASDFVEILTRKPKPTPTPSSVRNVAMVKFDSDGPAKMKNNRVQVTASSEHHAVDLSAFKACDWTPTSRWAAGAGDPQWISVDLGSSYTVDRVVLRWEAAFAKSYQIQVSSDGTKWKDVYSTTSGDGGVDDISIPETTSRYWRMYGTEQGSGHGYSLWDFEIWTSGESTPTP</sequence>
<dbReference type="PROSITE" id="PS50022">
    <property type="entry name" value="FA58C_3"/>
    <property type="match status" value="1"/>
</dbReference>
<dbReference type="InterPro" id="IPR008979">
    <property type="entry name" value="Galactose-bd-like_sf"/>
</dbReference>
<protein>
    <recommendedName>
        <fullName evidence="1">F5/8 type C domain-containing protein</fullName>
    </recommendedName>
</protein>
<comment type="caution">
    <text evidence="2">The sequence shown here is derived from an EMBL/GenBank/DDBJ whole genome shotgun (WGS) entry which is preliminary data.</text>
</comment>
<organism evidence="2">
    <name type="scientific">marine sediment metagenome</name>
    <dbReference type="NCBI Taxonomy" id="412755"/>
    <lineage>
        <taxon>unclassified sequences</taxon>
        <taxon>metagenomes</taxon>
        <taxon>ecological metagenomes</taxon>
    </lineage>
</organism>
<proteinExistence type="predicted"/>
<feature type="domain" description="F5/8 type C" evidence="1">
    <location>
        <begin position="64"/>
        <end position="204"/>
    </location>
</feature>
<evidence type="ECO:0000259" key="1">
    <source>
        <dbReference type="PROSITE" id="PS50022"/>
    </source>
</evidence>
<reference evidence="2" key="1">
    <citation type="journal article" date="2015" name="Nature">
        <title>Complex archaea that bridge the gap between prokaryotes and eukaryotes.</title>
        <authorList>
            <person name="Spang A."/>
            <person name="Saw J.H."/>
            <person name="Jorgensen S.L."/>
            <person name="Zaremba-Niedzwiedzka K."/>
            <person name="Martijn J."/>
            <person name="Lind A.E."/>
            <person name="van Eijk R."/>
            <person name="Schleper C."/>
            <person name="Guy L."/>
            <person name="Ettema T.J."/>
        </authorList>
    </citation>
    <scope>NUCLEOTIDE SEQUENCE</scope>
</reference>
<dbReference type="AlphaFoldDB" id="A0A0F8ZAW3"/>
<evidence type="ECO:0000313" key="2">
    <source>
        <dbReference type="EMBL" id="KKK83075.1"/>
    </source>
</evidence>
<dbReference type="SUPFAM" id="SSF49785">
    <property type="entry name" value="Galactose-binding domain-like"/>
    <property type="match status" value="1"/>
</dbReference>